<accession>A0A317ZF49</accession>
<dbReference type="AlphaFoldDB" id="A0A317ZF49"/>
<dbReference type="OrthoDB" id="9780716at2"/>
<protein>
    <submittedName>
        <fullName evidence="7">YjgP/YjgQ family permease</fullName>
    </submittedName>
</protein>
<keyword evidence="5 6" id="KW-0472">Membrane</keyword>
<name>A0A317ZF49_9BACT</name>
<keyword evidence="3 6" id="KW-0812">Transmembrane</keyword>
<dbReference type="Proteomes" id="UP000247099">
    <property type="component" value="Unassembled WGS sequence"/>
</dbReference>
<feature type="transmembrane region" description="Helical" evidence="6">
    <location>
        <begin position="336"/>
        <end position="358"/>
    </location>
</feature>
<dbReference type="InParanoid" id="A0A317ZF49"/>
<evidence type="ECO:0000256" key="3">
    <source>
        <dbReference type="ARBA" id="ARBA00022692"/>
    </source>
</evidence>
<comment type="subcellular location">
    <subcellularLocation>
        <location evidence="1">Cell membrane</location>
        <topology evidence="1">Multi-pass membrane protein</topology>
    </subcellularLocation>
</comment>
<evidence type="ECO:0000313" key="8">
    <source>
        <dbReference type="Proteomes" id="UP000247099"/>
    </source>
</evidence>
<sequence length="393" mass="44269">MDDKLEACHYDVMLKLLHRHILKEILVSTGLAMGLFVFVLLMGNAIRDIAELVAAGKLGPMVFFQLIGLLIPYVAAYALPLGMLTGTLMALGRLSSQQEITAMKSAGVSLYQVATPVFLISFVGMVAGILVNLHFAPQSRVAYKQLMATAVTQNPVGFIEEKRFIHEFPGYVIYMGGRDGAVMKDFWIWELDKENRVKLFLRAAEGAVDFDKESNELVLTLRNGTAEQRDETNPEALDASPDKSLYFGELPIALPLDQIFGERRDKRIRTKYMNFAQLMERRSEAMEGELGSAGEISEDRMEIQMHLQKNFAMAFSVFSLAVFGVPLAIRIGRRESYANLGIALVIAMSYYFLMIMVSWLEENPAMRPDLLIWLPNIIFQSVGFWMLYRAGRH</sequence>
<keyword evidence="2" id="KW-1003">Cell membrane</keyword>
<evidence type="ECO:0000256" key="1">
    <source>
        <dbReference type="ARBA" id="ARBA00004651"/>
    </source>
</evidence>
<dbReference type="PANTHER" id="PTHR33529:SF2">
    <property type="entry name" value="LIPOPOLYSACCHARIDE EXPORT SYSTEM PERMEASE PROTEIN LPTG"/>
    <property type="match status" value="1"/>
</dbReference>
<reference evidence="7 8" key="1">
    <citation type="submission" date="2018-05" db="EMBL/GenBank/DDBJ databases">
        <title>Coraliomargarita sinensis sp. nov., isolated from a marine solar saltern.</title>
        <authorList>
            <person name="Zhou L.Y."/>
        </authorList>
    </citation>
    <scope>NUCLEOTIDE SEQUENCE [LARGE SCALE GENOMIC DNA]</scope>
    <source>
        <strain evidence="7 8">WN38</strain>
    </source>
</reference>
<dbReference type="PANTHER" id="PTHR33529">
    <property type="entry name" value="SLR0882 PROTEIN-RELATED"/>
    <property type="match status" value="1"/>
</dbReference>
<dbReference type="Pfam" id="PF03739">
    <property type="entry name" value="LptF_LptG"/>
    <property type="match status" value="1"/>
</dbReference>
<dbReference type="GO" id="GO:0043190">
    <property type="term" value="C:ATP-binding cassette (ABC) transporter complex"/>
    <property type="evidence" value="ECO:0007669"/>
    <property type="project" value="TreeGrafter"/>
</dbReference>
<feature type="transmembrane region" description="Helical" evidence="6">
    <location>
        <begin position="21"/>
        <end position="42"/>
    </location>
</feature>
<dbReference type="GO" id="GO:0015920">
    <property type="term" value="P:lipopolysaccharide transport"/>
    <property type="evidence" value="ECO:0007669"/>
    <property type="project" value="TreeGrafter"/>
</dbReference>
<keyword evidence="8" id="KW-1185">Reference proteome</keyword>
<dbReference type="FunCoup" id="A0A317ZF49">
    <property type="interactions" value="83"/>
</dbReference>
<evidence type="ECO:0000256" key="6">
    <source>
        <dbReference type="SAM" id="Phobius"/>
    </source>
</evidence>
<organism evidence="7 8">
    <name type="scientific">Coraliomargarita sinensis</name>
    <dbReference type="NCBI Taxonomy" id="2174842"/>
    <lineage>
        <taxon>Bacteria</taxon>
        <taxon>Pseudomonadati</taxon>
        <taxon>Verrucomicrobiota</taxon>
        <taxon>Opitutia</taxon>
        <taxon>Puniceicoccales</taxon>
        <taxon>Coraliomargaritaceae</taxon>
        <taxon>Coraliomargarita</taxon>
    </lineage>
</organism>
<keyword evidence="4 6" id="KW-1133">Transmembrane helix</keyword>
<evidence type="ECO:0000256" key="5">
    <source>
        <dbReference type="ARBA" id="ARBA00023136"/>
    </source>
</evidence>
<feature type="transmembrane region" description="Helical" evidence="6">
    <location>
        <begin position="62"/>
        <end position="92"/>
    </location>
</feature>
<feature type="transmembrane region" description="Helical" evidence="6">
    <location>
        <begin position="370"/>
        <end position="388"/>
    </location>
</feature>
<evidence type="ECO:0000256" key="4">
    <source>
        <dbReference type="ARBA" id="ARBA00022989"/>
    </source>
</evidence>
<comment type="caution">
    <text evidence="7">The sequence shown here is derived from an EMBL/GenBank/DDBJ whole genome shotgun (WGS) entry which is preliminary data.</text>
</comment>
<dbReference type="EMBL" id="QHJQ01000014">
    <property type="protein sequence ID" value="PXA02977.1"/>
    <property type="molecule type" value="Genomic_DNA"/>
</dbReference>
<dbReference type="InterPro" id="IPR005495">
    <property type="entry name" value="LptG/LptF_permease"/>
</dbReference>
<evidence type="ECO:0000256" key="2">
    <source>
        <dbReference type="ARBA" id="ARBA00022475"/>
    </source>
</evidence>
<dbReference type="RefSeq" id="WP_110132165.1">
    <property type="nucleotide sequence ID" value="NZ_QHJQ01000014.1"/>
</dbReference>
<feature type="transmembrane region" description="Helical" evidence="6">
    <location>
        <begin position="113"/>
        <end position="135"/>
    </location>
</feature>
<feature type="transmembrane region" description="Helical" evidence="6">
    <location>
        <begin position="311"/>
        <end position="329"/>
    </location>
</feature>
<evidence type="ECO:0000313" key="7">
    <source>
        <dbReference type="EMBL" id="PXA02977.1"/>
    </source>
</evidence>
<gene>
    <name evidence="7" type="ORF">DDZ13_14415</name>
</gene>
<proteinExistence type="predicted"/>